<proteinExistence type="predicted"/>
<dbReference type="InterPro" id="IPR016024">
    <property type="entry name" value="ARM-type_fold"/>
</dbReference>
<dbReference type="GO" id="GO:0000226">
    <property type="term" value="P:microtubule cytoskeleton organization"/>
    <property type="evidence" value="ECO:0007669"/>
    <property type="project" value="TreeGrafter"/>
</dbReference>
<evidence type="ECO:0000313" key="3">
    <source>
        <dbReference type="Proteomes" id="UP000002313"/>
    </source>
</evidence>
<reference evidence="2 3" key="1">
    <citation type="journal article" date="2010" name="Nat. Commun.">
        <title>The complete sequence of the smallest known nuclear genome from the microsporidian Encephalitozoon intestinalis.</title>
        <authorList>
            <person name="Corradi N."/>
            <person name="Pombert J.-F."/>
            <person name="Farinelli L."/>
            <person name="Didier E.S."/>
            <person name="Keeling P.J."/>
        </authorList>
    </citation>
    <scope>NUCLEOTIDE SEQUENCE [LARGE SCALE GENOMIC DNA]</scope>
    <source>
        <strain evidence="2 3">ATCC 50506</strain>
    </source>
</reference>
<accession>E0S7E2</accession>
<dbReference type="RefSeq" id="XP_003072981.1">
    <property type="nucleotide sequence ID" value="XM_003072935.1"/>
</dbReference>
<evidence type="ECO:0000313" key="2">
    <source>
        <dbReference type="EMBL" id="ADM11621.1"/>
    </source>
</evidence>
<dbReference type="AlphaFoldDB" id="E0S7E2"/>
<feature type="domain" description="Tubulin-folding cofactor D ARM repeats" evidence="1">
    <location>
        <begin position="174"/>
        <end position="319"/>
    </location>
</feature>
<dbReference type="EMBL" id="CP001947">
    <property type="protein sequence ID" value="ADM11621.1"/>
    <property type="molecule type" value="Genomic_DNA"/>
</dbReference>
<sequence>MRDLDELILLMEKAYEQAKDHSKGPVSVFPTDIRYLKEIMDHIDFLGSKNRHGTTQWLEILLQNPFPLKISEERLGKVINFFLEATKTESIRKSALRSLGMLGQKANVKYHYTEEPRFYIHGIEVSEIIYYGFLSQLSALGGKVGVIPIKSNDSIVVKKMKIEIMSNNPGCNTLKIFFEMLNERDSRLGWTLCKSFLKVTKYTETDSVVSALKERCNMIFANESTWINAMTILGMMSLRELDVGDVTEIIRKGVSYTNEFVSNSEMVRESALFLLWALTRRNSAMSKDLLCLAVGRALFDPSLSCRRGAAAVVLEHVGRFPEEGREELISLINFHSVKRLRNCSAVVGRVLEMLGCEEIFEDILLKNLFHRNLETKYQSGHCISKHFGGNRVMECISSTSFKTSSDFTSLFVLVKEFTEQNRKDEIAKAVEIVAKLKVDSSFCRYKDFHVFVENYLKAVKGLENTENKSVVCENLYMFLTKNSLPEEVSKVSWIFINKNEGFAAQLARSIGRGTEGFILSNSRNERYKDQVRKKYLEFLRNGNIDTKTYVMKAIWLSGRVKEYEEHIISGLENYYVDSRGDVSFRLRRESLMASFLMDDNLVSSRYFVRYFVDKSKTLRDECILLCRNSGIFPEGFEYIHREGYSVDSSKLRLVSGFLNAFYNEFKRLESESKLGNDRMLFAASIAASKHLEEEHLKEFLCGVLGTIGSSDTSLCIFITEMVFKTRERFIKIMKTIFSQNFRSYERVMLPAIELVCEIIRLEIEEGNLFIFGSNSEILGRLSLVLQEGSVPSNTSLSIKHVLEKLPSFRSRNKSNEKDG</sequence>
<dbReference type="Proteomes" id="UP000002313">
    <property type="component" value="Chromosome VI"/>
</dbReference>
<evidence type="ECO:0000259" key="1">
    <source>
        <dbReference type="Pfam" id="PF25767"/>
    </source>
</evidence>
<dbReference type="VEuPathDB" id="MicrosporidiaDB:Eint_060120"/>
<gene>
    <name evidence="2" type="ORF">Eint_060120</name>
</gene>
<dbReference type="PANTHER" id="PTHR12658">
    <property type="entry name" value="BETA-TUBULIN COFACTOR D"/>
    <property type="match status" value="1"/>
</dbReference>
<protein>
    <submittedName>
        <fullName evidence="2">Beta-tubulin folding cofactor D</fullName>
    </submittedName>
</protein>
<dbReference type="InterPro" id="IPR058033">
    <property type="entry name" value="ARM_TBCD_2nd"/>
</dbReference>
<organism evidence="2 3">
    <name type="scientific">Encephalitozoon intestinalis (strain ATCC 50506)</name>
    <name type="common">Microsporidian parasite</name>
    <name type="synonym">Septata intestinalis</name>
    <dbReference type="NCBI Taxonomy" id="876142"/>
    <lineage>
        <taxon>Eukaryota</taxon>
        <taxon>Fungi</taxon>
        <taxon>Fungi incertae sedis</taxon>
        <taxon>Microsporidia</taxon>
        <taxon>Unikaryonidae</taxon>
        <taxon>Encephalitozoon</taxon>
    </lineage>
</organism>
<dbReference type="GO" id="GO:0048487">
    <property type="term" value="F:beta-tubulin binding"/>
    <property type="evidence" value="ECO:0007669"/>
    <property type="project" value="InterPro"/>
</dbReference>
<dbReference type="GO" id="GO:0007023">
    <property type="term" value="P:post-chaperonin tubulin folding pathway"/>
    <property type="evidence" value="ECO:0007669"/>
    <property type="project" value="InterPro"/>
</dbReference>
<dbReference type="InterPro" id="IPR033162">
    <property type="entry name" value="TBCD"/>
</dbReference>
<dbReference type="GO" id="GO:0005096">
    <property type="term" value="F:GTPase activator activity"/>
    <property type="evidence" value="ECO:0007669"/>
    <property type="project" value="InterPro"/>
</dbReference>
<dbReference type="GO" id="GO:0007021">
    <property type="term" value="P:tubulin complex assembly"/>
    <property type="evidence" value="ECO:0007669"/>
    <property type="project" value="InterPro"/>
</dbReference>
<dbReference type="HOGENOM" id="CLU_345128_0_0_1"/>
<dbReference type="GeneID" id="9699310"/>
<dbReference type="KEGG" id="ein:Eint_060120"/>
<dbReference type="SUPFAM" id="SSF48371">
    <property type="entry name" value="ARM repeat"/>
    <property type="match status" value="1"/>
</dbReference>
<reference evidence="2 3" key="2">
    <citation type="journal article" date="2012" name="Proc. Natl. Acad. Sci. U.S.A.">
        <title>Gain and loss of multiple functionally related, horizontally transferred genes in the reduced genomes of two microsporidian parasites.</title>
        <authorList>
            <person name="Pombert J.-F."/>
            <person name="Selman M."/>
            <person name="Burki F."/>
            <person name="Bardell F.T."/>
            <person name="Farinelli L."/>
            <person name="Solter L.F."/>
            <person name="Whitman D.W."/>
            <person name="Weiss L.M."/>
            <person name="Corradi N."/>
            <person name="Keeling P.J."/>
        </authorList>
    </citation>
    <scope>NUCLEOTIDE SEQUENCE [LARGE SCALE GENOMIC DNA]</scope>
    <source>
        <strain evidence="2 3">ATCC 50506</strain>
    </source>
</reference>
<dbReference type="PANTHER" id="PTHR12658:SF0">
    <property type="entry name" value="TUBULIN-SPECIFIC CHAPERONE D"/>
    <property type="match status" value="1"/>
</dbReference>
<keyword evidence="3" id="KW-1185">Reference proteome</keyword>
<name>E0S7E2_ENCIT</name>
<dbReference type="Pfam" id="PF25767">
    <property type="entry name" value="ARM_TBCD_2nd"/>
    <property type="match status" value="1"/>
</dbReference>
<dbReference type="OrthoDB" id="2191705at2759"/>